<protein>
    <submittedName>
        <fullName evidence="2">Uncharacterized protein</fullName>
    </submittedName>
</protein>
<evidence type="ECO:0000313" key="2">
    <source>
        <dbReference type="EMBL" id="GCC25011.1"/>
    </source>
</evidence>
<evidence type="ECO:0000313" key="3">
    <source>
        <dbReference type="Proteomes" id="UP000287033"/>
    </source>
</evidence>
<accession>A0A401S3Q7</accession>
<comment type="caution">
    <text evidence="2">The sequence shown here is derived from an EMBL/GenBank/DDBJ whole genome shotgun (WGS) entry which is preliminary data.</text>
</comment>
<dbReference type="AlphaFoldDB" id="A0A401S3Q7"/>
<organism evidence="2 3">
    <name type="scientific">Chiloscyllium punctatum</name>
    <name type="common">Brownbanded bambooshark</name>
    <name type="synonym">Hemiscyllium punctatum</name>
    <dbReference type="NCBI Taxonomy" id="137246"/>
    <lineage>
        <taxon>Eukaryota</taxon>
        <taxon>Metazoa</taxon>
        <taxon>Chordata</taxon>
        <taxon>Craniata</taxon>
        <taxon>Vertebrata</taxon>
        <taxon>Chondrichthyes</taxon>
        <taxon>Elasmobranchii</taxon>
        <taxon>Galeomorphii</taxon>
        <taxon>Galeoidea</taxon>
        <taxon>Orectolobiformes</taxon>
        <taxon>Hemiscylliidae</taxon>
        <taxon>Chiloscyllium</taxon>
    </lineage>
</organism>
<proteinExistence type="predicted"/>
<feature type="region of interest" description="Disordered" evidence="1">
    <location>
        <begin position="48"/>
        <end position="82"/>
    </location>
</feature>
<evidence type="ECO:0000256" key="1">
    <source>
        <dbReference type="SAM" id="MobiDB-lite"/>
    </source>
</evidence>
<keyword evidence="3" id="KW-1185">Reference proteome</keyword>
<reference evidence="2 3" key="1">
    <citation type="journal article" date="2018" name="Nat. Ecol. Evol.">
        <title>Shark genomes provide insights into elasmobranch evolution and the origin of vertebrates.</title>
        <authorList>
            <person name="Hara Y"/>
            <person name="Yamaguchi K"/>
            <person name="Onimaru K"/>
            <person name="Kadota M"/>
            <person name="Koyanagi M"/>
            <person name="Keeley SD"/>
            <person name="Tatsumi K"/>
            <person name="Tanaka K"/>
            <person name="Motone F"/>
            <person name="Kageyama Y"/>
            <person name="Nozu R"/>
            <person name="Adachi N"/>
            <person name="Nishimura O"/>
            <person name="Nakagawa R"/>
            <person name="Tanegashima C"/>
            <person name="Kiyatake I"/>
            <person name="Matsumoto R"/>
            <person name="Murakumo K"/>
            <person name="Nishida K"/>
            <person name="Terakita A"/>
            <person name="Kuratani S"/>
            <person name="Sato K"/>
            <person name="Hyodo S Kuraku.S."/>
        </authorList>
    </citation>
    <scope>NUCLEOTIDE SEQUENCE [LARGE SCALE GENOMIC DNA]</scope>
</reference>
<dbReference type="Proteomes" id="UP000287033">
    <property type="component" value="Unassembled WGS sequence"/>
</dbReference>
<dbReference type="EMBL" id="BEZZ01000073">
    <property type="protein sequence ID" value="GCC25011.1"/>
    <property type="molecule type" value="Genomic_DNA"/>
</dbReference>
<sequence>MTGGCVSVVIKSMACCTVLHKTQWIGQDAGKQRRAAVRVDAPKRMTAAWLTDGELSRRSPPVPGPGSRQRQLNEGPGGVRSC</sequence>
<gene>
    <name evidence="2" type="ORF">chiPu_0003415</name>
</gene>
<name>A0A401S3Q7_CHIPU</name>